<protein>
    <submittedName>
        <fullName evidence="3">Uncharacterized protein</fullName>
    </submittedName>
</protein>
<evidence type="ECO:0000313" key="3">
    <source>
        <dbReference type="EMBL" id="KAF7374479.1"/>
    </source>
</evidence>
<feature type="compositionally biased region" description="Basic and acidic residues" evidence="2">
    <location>
        <begin position="218"/>
        <end position="237"/>
    </location>
</feature>
<feature type="region of interest" description="Disordered" evidence="2">
    <location>
        <begin position="215"/>
        <end position="254"/>
    </location>
</feature>
<evidence type="ECO:0000313" key="4">
    <source>
        <dbReference type="Proteomes" id="UP000623467"/>
    </source>
</evidence>
<dbReference type="AlphaFoldDB" id="A0A8H6ZBZ7"/>
<feature type="region of interest" description="Disordered" evidence="2">
    <location>
        <begin position="1005"/>
        <end position="1086"/>
    </location>
</feature>
<feature type="region of interest" description="Disordered" evidence="2">
    <location>
        <begin position="370"/>
        <end position="403"/>
    </location>
</feature>
<feature type="compositionally biased region" description="Gly residues" evidence="2">
    <location>
        <begin position="11"/>
        <end position="31"/>
    </location>
</feature>
<feature type="region of interest" description="Disordered" evidence="2">
    <location>
        <begin position="179"/>
        <end position="198"/>
    </location>
</feature>
<proteinExistence type="predicted"/>
<feature type="region of interest" description="Disordered" evidence="2">
    <location>
        <begin position="326"/>
        <end position="348"/>
    </location>
</feature>
<feature type="coiled-coil region" evidence="1">
    <location>
        <begin position="817"/>
        <end position="846"/>
    </location>
</feature>
<feature type="compositionally biased region" description="Basic and acidic residues" evidence="2">
    <location>
        <begin position="602"/>
        <end position="612"/>
    </location>
</feature>
<feature type="compositionally biased region" description="Polar residues" evidence="2">
    <location>
        <begin position="1022"/>
        <end position="1031"/>
    </location>
</feature>
<evidence type="ECO:0000256" key="2">
    <source>
        <dbReference type="SAM" id="MobiDB-lite"/>
    </source>
</evidence>
<dbReference type="Proteomes" id="UP000623467">
    <property type="component" value="Unassembled WGS sequence"/>
</dbReference>
<gene>
    <name evidence="3" type="ORF">MSAN_00332200</name>
</gene>
<feature type="compositionally biased region" description="Basic residues" evidence="2">
    <location>
        <begin position="1071"/>
        <end position="1080"/>
    </location>
</feature>
<feature type="compositionally biased region" description="Low complexity" evidence="2">
    <location>
        <begin position="392"/>
        <end position="401"/>
    </location>
</feature>
<feature type="region of interest" description="Disordered" evidence="2">
    <location>
        <begin position="1"/>
        <end position="31"/>
    </location>
</feature>
<accession>A0A8H6ZBZ7</accession>
<evidence type="ECO:0000256" key="1">
    <source>
        <dbReference type="SAM" id="Coils"/>
    </source>
</evidence>
<dbReference type="OrthoDB" id="3225203at2759"/>
<feature type="region of interest" description="Disordered" evidence="2">
    <location>
        <begin position="763"/>
        <end position="812"/>
    </location>
</feature>
<keyword evidence="4" id="KW-1185">Reference proteome</keyword>
<feature type="region of interest" description="Disordered" evidence="2">
    <location>
        <begin position="665"/>
        <end position="691"/>
    </location>
</feature>
<organism evidence="3 4">
    <name type="scientific">Mycena sanguinolenta</name>
    <dbReference type="NCBI Taxonomy" id="230812"/>
    <lineage>
        <taxon>Eukaryota</taxon>
        <taxon>Fungi</taxon>
        <taxon>Dikarya</taxon>
        <taxon>Basidiomycota</taxon>
        <taxon>Agaricomycotina</taxon>
        <taxon>Agaricomycetes</taxon>
        <taxon>Agaricomycetidae</taxon>
        <taxon>Agaricales</taxon>
        <taxon>Marasmiineae</taxon>
        <taxon>Mycenaceae</taxon>
        <taxon>Mycena</taxon>
    </lineage>
</organism>
<feature type="compositionally biased region" description="Basic and acidic residues" evidence="2">
    <location>
        <begin position="245"/>
        <end position="254"/>
    </location>
</feature>
<reference evidence="3" key="1">
    <citation type="submission" date="2020-05" db="EMBL/GenBank/DDBJ databases">
        <title>Mycena genomes resolve the evolution of fungal bioluminescence.</title>
        <authorList>
            <person name="Tsai I.J."/>
        </authorList>
    </citation>
    <scope>NUCLEOTIDE SEQUENCE</scope>
    <source>
        <strain evidence="3">160909Yilan</strain>
    </source>
</reference>
<comment type="caution">
    <text evidence="3">The sequence shown here is derived from an EMBL/GenBank/DDBJ whole genome shotgun (WGS) entry which is preliminary data.</text>
</comment>
<name>A0A8H6ZBZ7_9AGAR</name>
<dbReference type="EMBL" id="JACAZH010000002">
    <property type="protein sequence ID" value="KAF7374479.1"/>
    <property type="molecule type" value="Genomic_DNA"/>
</dbReference>
<feature type="compositionally biased region" description="Basic and acidic residues" evidence="2">
    <location>
        <begin position="1040"/>
        <end position="1070"/>
    </location>
</feature>
<sequence>MQVGESSRIGIYGGTGGNGGGGGGQGGGGGPGLGPSFGGECWAVWLISGCGSQLPLVRFGDGSSNSDLTRPGKTALELQQAIFDRFEILEENGTAFLSAKSPTAALKNVATMTVEEQFSSFVDGHIADNLRNDASLFQINSDEIFLSSGPQEAQDRDYTAESHLQPICSDSIRLCVQNPAFDRKDSPPPHDPWSTHLSSFSDRCQSSFATHWELPPVEDYRSQSDNDSTSDPHDRIEIPPVPESNSDHRGGGERKGLSSLYICGQLDGDVLSVRTESDNSVSPPLSLACRFLPHDRWFTTHIDPDWKVQQVKSWLLAKCLPDAAPPSPPLRQSARKFQRSPSPVTFVPDPRHRPISPIIFAMPKRKVAADNASEFEEPPITDLSEPEPQPSPEEILPPIQSSKKRAILPTASTSAKRDLYSQYTLIRFSTGQLLEDDLPLSFYNMEHDELLELHRVGTIVTLPRAHPTRYLGAYWEGHVRVLRMKPPEDEDDSYPLYKVRQLETRALEWCERWLVVREGSIYLCRDEHRQTCLIHTLSLADLVQLTNTGVPPSAIPPSETRFLLARFSPLSSSLVSTRASSPINSFDSDSSSNLSSPIFAHDSAHDSSDSSRPRRKLHRRVPKRADPEYLILDLKDDAAYGSLLRVLHRHALPWSSFVNKHPAGTAELREHSPHSALPDNEDADDDVPPLRHPLPLARLRIPPHNLSFGARPFPEWRINVLQRARRAGLGRIGTASKWALLLSGETAKDSAWMLDSISPVRSRRRRRPCPVKQPTSTDGYDTDVSGDASLSLSDNGEDDSDSESAGARSETEWVGWMGDLRRQAQVATEERARAAAREEARRLAEETRDAELGLPSLPPGSATEVTIARVGTGVDDRQRRVALEPSAIVMSLPDVNPPSHPLSQAHLHLLGVLPRESLSSVSEHATPVLSLPAHKDPLLDSLSMHYADSVMTENFLPPYEAVESVAAWVDALAQPSMPAWGETVPGTSASRPLSSFEGGRSDVTAVVASRGRSRSITKVPRTRTTVGRSGSESGGKGLRKNNDQRKGGKEKEQQSELSDRRKGKEKDKEKPVKKKKKGLARMRSIL</sequence>
<feature type="region of interest" description="Disordered" evidence="2">
    <location>
        <begin position="597"/>
        <end position="620"/>
    </location>
</feature>
<keyword evidence="1" id="KW-0175">Coiled coil</keyword>